<dbReference type="STRING" id="158441.A0A226EQU3"/>
<dbReference type="Gene3D" id="3.40.50.150">
    <property type="entry name" value="Vaccinia Virus protein VP39"/>
    <property type="match status" value="1"/>
</dbReference>
<name>A0A226EQU3_FOLCA</name>
<evidence type="ECO:0000256" key="3">
    <source>
        <dbReference type="ARBA" id="ARBA00008145"/>
    </source>
</evidence>
<dbReference type="OrthoDB" id="276151at2759"/>
<evidence type="ECO:0000256" key="5">
    <source>
        <dbReference type="ARBA" id="ARBA00022490"/>
    </source>
</evidence>
<accession>A0A226EQU3</accession>
<organism evidence="9 10">
    <name type="scientific">Folsomia candida</name>
    <name type="common">Springtail</name>
    <dbReference type="NCBI Taxonomy" id="158441"/>
    <lineage>
        <taxon>Eukaryota</taxon>
        <taxon>Metazoa</taxon>
        <taxon>Ecdysozoa</taxon>
        <taxon>Arthropoda</taxon>
        <taxon>Hexapoda</taxon>
        <taxon>Collembola</taxon>
        <taxon>Entomobryomorpha</taxon>
        <taxon>Isotomoidea</taxon>
        <taxon>Isotomidae</taxon>
        <taxon>Proisotominae</taxon>
        <taxon>Folsomia</taxon>
    </lineage>
</organism>
<dbReference type="Proteomes" id="UP000198287">
    <property type="component" value="Unassembled WGS sequence"/>
</dbReference>
<dbReference type="GO" id="GO:0008119">
    <property type="term" value="F:thiopurine S-methyltransferase activity"/>
    <property type="evidence" value="ECO:0007669"/>
    <property type="project" value="UniProtKB-EC"/>
</dbReference>
<evidence type="ECO:0000313" key="10">
    <source>
        <dbReference type="Proteomes" id="UP000198287"/>
    </source>
</evidence>
<reference evidence="9 10" key="1">
    <citation type="submission" date="2015-12" db="EMBL/GenBank/DDBJ databases">
        <title>The genome of Folsomia candida.</title>
        <authorList>
            <person name="Faddeeva A."/>
            <person name="Derks M.F."/>
            <person name="Anvar Y."/>
            <person name="Smit S."/>
            <person name="Van Straalen N."/>
            <person name="Roelofs D."/>
        </authorList>
    </citation>
    <scope>NUCLEOTIDE SEQUENCE [LARGE SCALE GENOMIC DNA]</scope>
    <source>
        <strain evidence="9 10">VU population</strain>
        <tissue evidence="9">Whole body</tissue>
    </source>
</reference>
<gene>
    <name evidence="9" type="ORF">Fcan01_06067</name>
</gene>
<comment type="subcellular location">
    <subcellularLocation>
        <location evidence="2">Cytoplasm</location>
    </subcellularLocation>
</comment>
<dbReference type="EC" id="2.1.1.67" evidence="4"/>
<dbReference type="Pfam" id="PF05724">
    <property type="entry name" value="TPMT"/>
    <property type="match status" value="1"/>
</dbReference>
<evidence type="ECO:0000256" key="8">
    <source>
        <dbReference type="ARBA" id="ARBA00022691"/>
    </source>
</evidence>
<dbReference type="FunFam" id="3.40.50.150:FF:000101">
    <property type="entry name" value="Thiopurine S-methyltransferase"/>
    <property type="match status" value="1"/>
</dbReference>
<dbReference type="InterPro" id="IPR029063">
    <property type="entry name" value="SAM-dependent_MTases_sf"/>
</dbReference>
<dbReference type="PANTHER" id="PTHR10259">
    <property type="entry name" value="THIOPURINE S-METHYLTRANSFERASE"/>
    <property type="match status" value="1"/>
</dbReference>
<dbReference type="AlphaFoldDB" id="A0A226EQU3"/>
<dbReference type="GO" id="GO:0005737">
    <property type="term" value="C:cytoplasm"/>
    <property type="evidence" value="ECO:0007669"/>
    <property type="project" value="UniProtKB-SubCell"/>
</dbReference>
<dbReference type="SUPFAM" id="SSF53335">
    <property type="entry name" value="S-adenosyl-L-methionine-dependent methyltransferases"/>
    <property type="match status" value="1"/>
</dbReference>
<keyword evidence="6 9" id="KW-0489">Methyltransferase</keyword>
<dbReference type="OMA" id="TICYDAP"/>
<sequence length="247" mass="28649">MPQLDIKLLEENTRFWENRYRNNNIQWHIDDVNPMLFKHLKTLIPSVTGEVGEGSKADSNPKKIFIPLCGKTKDIPFLLSLGHEVFGVESFSAAIEELNYDHNLELKFDQQKSLYESEDGRLKIYCGDFFTCPIEDFEPFDCIWDRGSFIAVDYHFREAYVEMMKRAVALGTGHKFRYLLQTVRYDKTVYPGPPRCVDPDDIEKFLEPWASVQQLDRYPVSDDSPMRMTAGDVGDLDEIALFLTNKN</sequence>
<protein>
    <recommendedName>
        <fullName evidence="4">thiopurine S-methyltransferase</fullName>
        <ecNumber evidence="4">2.1.1.67</ecNumber>
    </recommendedName>
</protein>
<comment type="catalytic activity">
    <reaction evidence="1">
        <text>S-adenosyl-L-methionine + a thiopurine = S-adenosyl-L-homocysteine + a thiopurine S-methylether.</text>
        <dbReference type="EC" id="2.1.1.67"/>
    </reaction>
</comment>
<evidence type="ECO:0000256" key="1">
    <source>
        <dbReference type="ARBA" id="ARBA00000903"/>
    </source>
</evidence>
<comment type="caution">
    <text evidence="9">The sequence shown here is derived from an EMBL/GenBank/DDBJ whole genome shotgun (WGS) entry which is preliminary data.</text>
</comment>
<keyword evidence="8" id="KW-0949">S-adenosyl-L-methionine</keyword>
<evidence type="ECO:0000256" key="6">
    <source>
        <dbReference type="ARBA" id="ARBA00022603"/>
    </source>
</evidence>
<dbReference type="InterPro" id="IPR008854">
    <property type="entry name" value="TPMT"/>
</dbReference>
<evidence type="ECO:0000256" key="2">
    <source>
        <dbReference type="ARBA" id="ARBA00004496"/>
    </source>
</evidence>
<evidence type="ECO:0000313" key="9">
    <source>
        <dbReference type="EMBL" id="OXA59869.1"/>
    </source>
</evidence>
<keyword evidence="7 9" id="KW-0808">Transferase</keyword>
<proteinExistence type="inferred from homology"/>
<comment type="similarity">
    <text evidence="3">Belongs to the class I-like SAM-binding methyltransferase superfamily. TPMT family.</text>
</comment>
<evidence type="ECO:0000256" key="7">
    <source>
        <dbReference type="ARBA" id="ARBA00022679"/>
    </source>
</evidence>
<keyword evidence="10" id="KW-1185">Reference proteome</keyword>
<dbReference type="GO" id="GO:0032259">
    <property type="term" value="P:methylation"/>
    <property type="evidence" value="ECO:0007669"/>
    <property type="project" value="UniProtKB-KW"/>
</dbReference>
<dbReference type="EMBL" id="LNIX01000002">
    <property type="protein sequence ID" value="OXA59869.1"/>
    <property type="molecule type" value="Genomic_DNA"/>
</dbReference>
<dbReference type="PANTHER" id="PTHR10259:SF11">
    <property type="entry name" value="THIOPURINE S-METHYLTRANSFERASE"/>
    <property type="match status" value="1"/>
</dbReference>
<evidence type="ECO:0000256" key="4">
    <source>
        <dbReference type="ARBA" id="ARBA00011905"/>
    </source>
</evidence>
<keyword evidence="5" id="KW-0963">Cytoplasm</keyword>
<dbReference type="PROSITE" id="PS51585">
    <property type="entry name" value="SAM_MT_TPMT"/>
    <property type="match status" value="1"/>
</dbReference>